<keyword evidence="2" id="KW-1185">Reference proteome</keyword>
<organism evidence="1 2">
    <name type="scientific">Acanthoscelides obtectus</name>
    <name type="common">Bean weevil</name>
    <name type="synonym">Bruchus obtectus</name>
    <dbReference type="NCBI Taxonomy" id="200917"/>
    <lineage>
        <taxon>Eukaryota</taxon>
        <taxon>Metazoa</taxon>
        <taxon>Ecdysozoa</taxon>
        <taxon>Arthropoda</taxon>
        <taxon>Hexapoda</taxon>
        <taxon>Insecta</taxon>
        <taxon>Pterygota</taxon>
        <taxon>Neoptera</taxon>
        <taxon>Endopterygota</taxon>
        <taxon>Coleoptera</taxon>
        <taxon>Polyphaga</taxon>
        <taxon>Cucujiformia</taxon>
        <taxon>Chrysomeloidea</taxon>
        <taxon>Chrysomelidae</taxon>
        <taxon>Bruchinae</taxon>
        <taxon>Bruchini</taxon>
        <taxon>Acanthoscelides</taxon>
    </lineage>
</organism>
<comment type="caution">
    <text evidence="1">The sequence shown here is derived from an EMBL/GenBank/DDBJ whole genome shotgun (WGS) entry which is preliminary data.</text>
</comment>
<accession>A0A9P0KFH7</accession>
<evidence type="ECO:0000313" key="1">
    <source>
        <dbReference type="EMBL" id="CAH1972083.1"/>
    </source>
</evidence>
<gene>
    <name evidence="1" type="ORF">ACAOBT_LOCUS9804</name>
</gene>
<proteinExistence type="predicted"/>
<protein>
    <submittedName>
        <fullName evidence="1">Uncharacterized protein</fullName>
    </submittedName>
</protein>
<evidence type="ECO:0000313" key="2">
    <source>
        <dbReference type="Proteomes" id="UP001152888"/>
    </source>
</evidence>
<sequence length="73" mass="8241">MLQRLISGVDLKTRYTRSPKIPGHLTLEVAQRGRLKLHPSFGPTCLHQIPVGKCSVELRERLPKTTSGRFYGL</sequence>
<name>A0A9P0KFH7_ACAOB</name>
<reference evidence="1" key="1">
    <citation type="submission" date="2022-03" db="EMBL/GenBank/DDBJ databases">
        <authorList>
            <person name="Sayadi A."/>
        </authorList>
    </citation>
    <scope>NUCLEOTIDE SEQUENCE</scope>
</reference>
<dbReference type="EMBL" id="CAKOFQ010006794">
    <property type="protein sequence ID" value="CAH1972083.1"/>
    <property type="molecule type" value="Genomic_DNA"/>
</dbReference>
<dbReference type="AlphaFoldDB" id="A0A9P0KFH7"/>
<dbReference type="Proteomes" id="UP001152888">
    <property type="component" value="Unassembled WGS sequence"/>
</dbReference>